<accession>A0ABS9WJI3</accession>
<dbReference type="Proteomes" id="UP001430755">
    <property type="component" value="Unassembled WGS sequence"/>
</dbReference>
<dbReference type="Gene3D" id="3.20.20.70">
    <property type="entry name" value="Aldolase class I"/>
    <property type="match status" value="1"/>
</dbReference>
<evidence type="ECO:0000256" key="1">
    <source>
        <dbReference type="SAM" id="MobiDB-lite"/>
    </source>
</evidence>
<evidence type="ECO:0000259" key="4">
    <source>
        <dbReference type="Pfam" id="PF19238"/>
    </source>
</evidence>
<dbReference type="SUPFAM" id="SSF102114">
    <property type="entry name" value="Radical SAM enzymes"/>
    <property type="match status" value="1"/>
</dbReference>
<feature type="compositionally biased region" description="Basic and acidic residues" evidence="1">
    <location>
        <begin position="8"/>
        <end position="18"/>
    </location>
</feature>
<dbReference type="Pfam" id="PF17820">
    <property type="entry name" value="PDZ_6"/>
    <property type="match status" value="1"/>
</dbReference>
<dbReference type="InterPro" id="IPR058240">
    <property type="entry name" value="rSAM_sf"/>
</dbReference>
<proteinExistence type="predicted"/>
<dbReference type="RefSeq" id="WP_242166181.1">
    <property type="nucleotide sequence ID" value="NZ_JAJMLW010000003.1"/>
</dbReference>
<dbReference type="Pfam" id="PF04459">
    <property type="entry name" value="DUF512"/>
    <property type="match status" value="1"/>
</dbReference>
<keyword evidence="6" id="KW-1185">Reference proteome</keyword>
<feature type="compositionally biased region" description="Low complexity" evidence="1">
    <location>
        <begin position="19"/>
        <end position="69"/>
    </location>
</feature>
<gene>
    <name evidence="5" type="ORF">LPT13_10120</name>
</gene>
<feature type="domain" description="Putative radical SAM N-terminal" evidence="4">
    <location>
        <begin position="152"/>
        <end position="290"/>
    </location>
</feature>
<evidence type="ECO:0000259" key="2">
    <source>
        <dbReference type="Pfam" id="PF04459"/>
    </source>
</evidence>
<dbReference type="SUPFAM" id="SSF50156">
    <property type="entry name" value="PDZ domain-like"/>
    <property type="match status" value="1"/>
</dbReference>
<dbReference type="InterPro" id="IPR036034">
    <property type="entry name" value="PDZ_sf"/>
</dbReference>
<dbReference type="InterPro" id="IPR007549">
    <property type="entry name" value="DUF512"/>
</dbReference>
<protein>
    <submittedName>
        <fullName evidence="5">DUF512 domain-containing protein</fullName>
    </submittedName>
</protein>
<evidence type="ECO:0000313" key="6">
    <source>
        <dbReference type="Proteomes" id="UP001430755"/>
    </source>
</evidence>
<name>A0ABS9WJI3_9ACTN</name>
<dbReference type="InterPro" id="IPR041489">
    <property type="entry name" value="PDZ_6"/>
</dbReference>
<dbReference type="Pfam" id="PF19238">
    <property type="entry name" value="Radical_SAM_2"/>
    <property type="match status" value="1"/>
</dbReference>
<comment type="caution">
    <text evidence="5">The sequence shown here is derived from an EMBL/GenBank/DDBJ whole genome shotgun (WGS) entry which is preliminary data.</text>
</comment>
<feature type="domain" description="DUF512" evidence="2">
    <location>
        <begin position="300"/>
        <end position="512"/>
    </location>
</feature>
<dbReference type="InterPro" id="IPR045375">
    <property type="entry name" value="Put_radical_SAM-like_N"/>
</dbReference>
<feature type="domain" description="PDZ" evidence="3">
    <location>
        <begin position="88"/>
        <end position="123"/>
    </location>
</feature>
<sequence length="533" mass="56201">MAIYPTDDIERQAARDAARAGAPGAPDAPGDPTACPAPTPDALDPAASGALDPAAPAAPHAPAACPAPAAPTAADRAAAAHPGPAALIAAVEEGSPAWEVGLEPGCYLTSVDGAPLRDIVDWRWLACDETVRVGYIDLDGEEGEVELERACGQDWGVTFQGVVFDRVRLCRNACVFCFMRQLPEGSRASLSLRDDDFRLSFLAGTFVTLTNLTADDEARIVEQRMSPLRVSLHASDPDLRRRMIGRHAQHGLDALERLLAAGIEAHCQIVLMPGVNDGDALRETLAWAYARPGIVDVGIVPLGYTRHQERLERSFDAPDAAAAVLADIEPFQRRALAERGTPWVFAADEFYRNAYLADTPAHVPPAADYGDFSLFEDGIGIIRSYVDDFAAACEGGLAARAAAAIDAAGRPVRLVVGEAMQPWLDALLAESPLAGRVVPLTVRNRFYGGNVTVTGLLAGRDIAAAIRAEGAGGSPSPLYVVPRVILNDAGVTLDDMTVPSVEKEAGAPLAVVSCNPQEYLTEIIALLAAPDAC</sequence>
<evidence type="ECO:0000313" key="5">
    <source>
        <dbReference type="EMBL" id="MCI2242700.1"/>
    </source>
</evidence>
<reference evidence="5" key="1">
    <citation type="submission" date="2021-11" db="EMBL/GenBank/DDBJ databases">
        <title>A Novel Adlercreutzia Species, isolated from a Allomyrina dichotoma larva feces.</title>
        <authorList>
            <person name="Suh M.K."/>
        </authorList>
    </citation>
    <scope>NUCLEOTIDE SEQUENCE</scope>
    <source>
        <strain evidence="5">JBNU-10</strain>
    </source>
</reference>
<evidence type="ECO:0000259" key="3">
    <source>
        <dbReference type="Pfam" id="PF17820"/>
    </source>
</evidence>
<dbReference type="InterPro" id="IPR013785">
    <property type="entry name" value="Aldolase_TIM"/>
</dbReference>
<organism evidence="5 6">
    <name type="scientific">Adlercreutzia faecimuris</name>
    <dbReference type="NCBI Taxonomy" id="2897341"/>
    <lineage>
        <taxon>Bacteria</taxon>
        <taxon>Bacillati</taxon>
        <taxon>Actinomycetota</taxon>
        <taxon>Coriobacteriia</taxon>
        <taxon>Eggerthellales</taxon>
        <taxon>Eggerthellaceae</taxon>
        <taxon>Adlercreutzia</taxon>
    </lineage>
</organism>
<dbReference type="EMBL" id="JAJMLW010000003">
    <property type="protein sequence ID" value="MCI2242700.1"/>
    <property type="molecule type" value="Genomic_DNA"/>
</dbReference>
<feature type="region of interest" description="Disordered" evidence="1">
    <location>
        <begin position="1"/>
        <end position="69"/>
    </location>
</feature>
<dbReference type="Gene3D" id="2.30.42.10">
    <property type="match status" value="1"/>
</dbReference>